<comment type="subunit">
    <text evidence="2">Interacts with COX5B; this interaction may contribute to localize PYROXD2 to the inner face of the inner mitochondrial membrane.</text>
</comment>
<comment type="function">
    <text evidence="1">Probable oxidoreductase that may play a role as regulator of mitochondrial function.</text>
</comment>
<dbReference type="PANTHER" id="PTHR10668">
    <property type="entry name" value="PHYTOENE DEHYDROGENASE"/>
    <property type="match status" value="1"/>
</dbReference>
<dbReference type="EMBL" id="CP042906">
    <property type="protein sequence ID" value="QEX19259.1"/>
    <property type="molecule type" value="Genomic_DNA"/>
</dbReference>
<dbReference type="PANTHER" id="PTHR10668:SF103">
    <property type="entry name" value="PYRIDINE NUCLEOTIDE-DISULFIDE OXIDOREDUCTASE DOMAIN-CONTAINING PROTEIN 2"/>
    <property type="match status" value="1"/>
</dbReference>
<keyword evidence="6" id="KW-1185">Reference proteome</keyword>
<organism evidence="5 6">
    <name type="scientific">Hypericibacter terrae</name>
    <dbReference type="NCBI Taxonomy" id="2602015"/>
    <lineage>
        <taxon>Bacteria</taxon>
        <taxon>Pseudomonadati</taxon>
        <taxon>Pseudomonadota</taxon>
        <taxon>Alphaproteobacteria</taxon>
        <taxon>Rhodospirillales</taxon>
        <taxon>Dongiaceae</taxon>
        <taxon>Hypericibacter</taxon>
    </lineage>
</organism>
<proteinExistence type="predicted"/>
<evidence type="ECO:0000313" key="6">
    <source>
        <dbReference type="Proteomes" id="UP000326202"/>
    </source>
</evidence>
<evidence type="ECO:0000259" key="4">
    <source>
        <dbReference type="Pfam" id="PF01593"/>
    </source>
</evidence>
<feature type="domain" description="Amine oxidase" evidence="4">
    <location>
        <begin position="218"/>
        <end position="325"/>
    </location>
</feature>
<dbReference type="InterPro" id="IPR036188">
    <property type="entry name" value="FAD/NAD-bd_sf"/>
</dbReference>
<dbReference type="SUPFAM" id="SSF51905">
    <property type="entry name" value="FAD/NAD(P)-binding domain"/>
    <property type="match status" value="1"/>
</dbReference>
<dbReference type="RefSeq" id="WP_151179342.1">
    <property type="nucleotide sequence ID" value="NZ_CP042906.1"/>
</dbReference>
<gene>
    <name evidence="5" type="ORF">FRZ44_45720</name>
</gene>
<dbReference type="InterPro" id="IPR002937">
    <property type="entry name" value="Amino_oxidase"/>
</dbReference>
<evidence type="ECO:0000256" key="3">
    <source>
        <dbReference type="ARBA" id="ARBA00040298"/>
    </source>
</evidence>
<dbReference type="GO" id="GO:0016491">
    <property type="term" value="F:oxidoreductase activity"/>
    <property type="evidence" value="ECO:0007669"/>
    <property type="project" value="InterPro"/>
</dbReference>
<dbReference type="Gene3D" id="3.50.50.60">
    <property type="entry name" value="FAD/NAD(P)-binding domain"/>
    <property type="match status" value="2"/>
</dbReference>
<dbReference type="KEGG" id="htq:FRZ44_45720"/>
<sequence>MVYDAIVVGGGHNGLTAAAYLGKAGLKTLVVERRAVLGGAAVTEEFHPGYRNSVASYTVSLLRPEIVADLDLPAHGYQTIPLKGHLDLFADGRPLLSTGDETHDRAAVGRFSNRDYEAIERFGAAVQRVGAVIREQWFKEPPHLGGGFLELLSMVGAGRQIKALDPADRHLLAQLFTSSANAIVERWFESERIRNLYAAHCVSGNFSSLDQPGSAIPFFHHALGEFEGKRGGWGMAKGGMGAITQAMAGAGRAHGVEFRTAAPVERIMVENKRAVGVRLEGGEEIRARMVLSNADPKRTFLKFVGPEHLPEGFARDIGTLRYGHATIRMNLALSGTPRFAELEGAEAAIALGSSITIIPERAAIEAAYRKATLGEIPDEFYIDIRIPSASDDSLAPRGHHVMSLIAKYCPYKLANGRSWDVIGKDVAEQALTQIERHMPGLRSLIVGRQLLTPLDLERVFGLTEGDIFHGRHDLDQIFSLRPHPDAAQYRTPVAGLYLCGSGAHPGGGVSGVPGRNAAHRVIKDFRKRK</sequence>
<protein>
    <recommendedName>
        <fullName evidence="3">Pyridine nucleotide-disulfide oxidoreductase domain-containing protein 2</fullName>
    </recommendedName>
</protein>
<evidence type="ECO:0000256" key="2">
    <source>
        <dbReference type="ARBA" id="ARBA00038825"/>
    </source>
</evidence>
<reference evidence="5 6" key="1">
    <citation type="submission" date="2019-08" db="EMBL/GenBank/DDBJ databases">
        <title>Hyperibacter terrae gen. nov., sp. nov. and Hyperibacter viscosus sp. nov., two new members in the family Rhodospirillaceae isolated from the rhizosphere of Hypericum perforatum.</title>
        <authorList>
            <person name="Noviana Z."/>
        </authorList>
    </citation>
    <scope>NUCLEOTIDE SEQUENCE [LARGE SCALE GENOMIC DNA]</scope>
    <source>
        <strain evidence="5 6">R5913</strain>
    </source>
</reference>
<dbReference type="AlphaFoldDB" id="A0A5J6MPJ4"/>
<dbReference type="OrthoDB" id="9774675at2"/>
<accession>A0A5J6MPJ4</accession>
<dbReference type="Proteomes" id="UP000326202">
    <property type="component" value="Chromosome"/>
</dbReference>
<dbReference type="Pfam" id="PF13450">
    <property type="entry name" value="NAD_binding_8"/>
    <property type="match status" value="1"/>
</dbReference>
<dbReference type="Pfam" id="PF01593">
    <property type="entry name" value="Amino_oxidase"/>
    <property type="match status" value="1"/>
</dbReference>
<evidence type="ECO:0000256" key="1">
    <source>
        <dbReference type="ARBA" id="ARBA00037217"/>
    </source>
</evidence>
<evidence type="ECO:0000313" key="5">
    <source>
        <dbReference type="EMBL" id="QEX19259.1"/>
    </source>
</evidence>
<name>A0A5J6MPJ4_9PROT</name>